<accession>A0ABS9YZN3</accession>
<dbReference type="Proteomes" id="UP001139068">
    <property type="component" value="Unassembled WGS sequence"/>
</dbReference>
<evidence type="ECO:0008006" key="5">
    <source>
        <dbReference type="Google" id="ProtNLM"/>
    </source>
</evidence>
<feature type="chain" id="PRO_5045091063" description="DUF732 domain-containing protein" evidence="2">
    <location>
        <begin position="40"/>
        <end position="183"/>
    </location>
</feature>
<dbReference type="PROSITE" id="PS51318">
    <property type="entry name" value="TAT"/>
    <property type="match status" value="1"/>
</dbReference>
<feature type="compositionally biased region" description="Pro residues" evidence="1">
    <location>
        <begin position="43"/>
        <end position="53"/>
    </location>
</feature>
<evidence type="ECO:0000256" key="2">
    <source>
        <dbReference type="SAM" id="SignalP"/>
    </source>
</evidence>
<gene>
    <name evidence="3" type="ORF">K9U37_18125</name>
</gene>
<feature type="region of interest" description="Disordered" evidence="1">
    <location>
        <begin position="129"/>
        <end position="183"/>
    </location>
</feature>
<dbReference type="EMBL" id="JAIVFL010000001">
    <property type="protein sequence ID" value="MCI4676694.1"/>
    <property type="molecule type" value="Genomic_DNA"/>
</dbReference>
<feature type="signal peptide" evidence="2">
    <location>
        <begin position="1"/>
        <end position="39"/>
    </location>
</feature>
<name>A0ABS9YZN3_9MYCO</name>
<evidence type="ECO:0000313" key="3">
    <source>
        <dbReference type="EMBL" id="MCI4676694.1"/>
    </source>
</evidence>
<keyword evidence="2" id="KW-0732">Signal</keyword>
<dbReference type="InterPro" id="IPR006311">
    <property type="entry name" value="TAT_signal"/>
</dbReference>
<feature type="region of interest" description="Disordered" evidence="1">
    <location>
        <begin position="39"/>
        <end position="98"/>
    </location>
</feature>
<feature type="compositionally biased region" description="Low complexity" evidence="1">
    <location>
        <begin position="54"/>
        <end position="72"/>
    </location>
</feature>
<proteinExistence type="predicted"/>
<dbReference type="RefSeq" id="WP_243072861.1">
    <property type="nucleotide sequence ID" value="NZ_JAIVFL010000001.1"/>
</dbReference>
<evidence type="ECO:0000256" key="1">
    <source>
        <dbReference type="SAM" id="MobiDB-lite"/>
    </source>
</evidence>
<reference evidence="3" key="1">
    <citation type="journal article" date="2022" name="ISME J.">
        <title>Identification of active gaseous-alkane degraders at natural gas seeps.</title>
        <authorList>
            <person name="Farhan Ul Haque M."/>
            <person name="Hernandez M."/>
            <person name="Crombie A.T."/>
            <person name="Murrell J.C."/>
        </authorList>
    </citation>
    <scope>NUCLEOTIDE SEQUENCE</scope>
    <source>
        <strain evidence="3">ANDR5</strain>
    </source>
</reference>
<organism evidence="3 4">
    <name type="scientific">Candidatus Mycolicibacterium alkanivorans</name>
    <dbReference type="NCBI Taxonomy" id="2954114"/>
    <lineage>
        <taxon>Bacteria</taxon>
        <taxon>Bacillati</taxon>
        <taxon>Actinomycetota</taxon>
        <taxon>Actinomycetes</taxon>
        <taxon>Mycobacteriales</taxon>
        <taxon>Mycobacteriaceae</taxon>
        <taxon>Mycolicibacterium</taxon>
    </lineage>
</organism>
<comment type="caution">
    <text evidence="3">The sequence shown here is derived from an EMBL/GenBank/DDBJ whole genome shotgun (WGS) entry which is preliminary data.</text>
</comment>
<keyword evidence="4" id="KW-1185">Reference proteome</keyword>
<evidence type="ECO:0000313" key="4">
    <source>
        <dbReference type="Proteomes" id="UP001139068"/>
    </source>
</evidence>
<feature type="compositionally biased region" description="Pro residues" evidence="1">
    <location>
        <begin position="148"/>
        <end position="160"/>
    </location>
</feature>
<protein>
    <recommendedName>
        <fullName evidence="5">DUF732 domain-containing protein</fullName>
    </recommendedName>
</protein>
<sequence>MTITTNRAVHTGKLLRRACLGLAALGVSAAVLSAPAALADPADPAPAPPPAPVGAPTDAAAAPVSATPSPLADGVPHLPSPDNLPAGTTDAPPPPRSLGYLREVLHAIGNHDVSMSDALLLLAQRPMTATAGPGQSAAPSDLWDPRRPCPPSRLPPPPPRQQIRARRSPDHPSAPGVTAPSRG</sequence>